<dbReference type="PANTHER" id="PTHR43791">
    <property type="entry name" value="PERMEASE-RELATED"/>
    <property type="match status" value="1"/>
</dbReference>
<evidence type="ECO:0000313" key="9">
    <source>
        <dbReference type="Proteomes" id="UP000033647"/>
    </source>
</evidence>
<dbReference type="SUPFAM" id="SSF103473">
    <property type="entry name" value="MFS general substrate transporter"/>
    <property type="match status" value="1"/>
</dbReference>
<gene>
    <name evidence="8" type="ORF">TI39_contig643g00001</name>
</gene>
<feature type="transmembrane region" description="Helical" evidence="7">
    <location>
        <begin position="275"/>
        <end position="297"/>
    </location>
</feature>
<feature type="transmembrane region" description="Helical" evidence="7">
    <location>
        <begin position="516"/>
        <end position="534"/>
    </location>
</feature>
<keyword evidence="3 7" id="KW-0812">Transmembrane</keyword>
<evidence type="ECO:0000256" key="4">
    <source>
        <dbReference type="ARBA" id="ARBA00022989"/>
    </source>
</evidence>
<feature type="transmembrane region" description="Helical" evidence="7">
    <location>
        <begin position="242"/>
        <end position="263"/>
    </location>
</feature>
<evidence type="ECO:0000256" key="2">
    <source>
        <dbReference type="ARBA" id="ARBA00022448"/>
    </source>
</evidence>
<dbReference type="PANTHER" id="PTHR43791:SF65">
    <property type="entry name" value="MAJOR FACILITATOR SUPERFAMILY (MFS) PROFILE DOMAIN-CONTAINING PROTEIN-RELATED"/>
    <property type="match status" value="1"/>
</dbReference>
<proteinExistence type="predicted"/>
<keyword evidence="9" id="KW-1185">Reference proteome</keyword>
<feature type="transmembrane region" description="Helical" evidence="7">
    <location>
        <begin position="211"/>
        <end position="230"/>
    </location>
</feature>
<dbReference type="Proteomes" id="UP000033647">
    <property type="component" value="Unassembled WGS sequence"/>
</dbReference>
<feature type="region of interest" description="Disordered" evidence="6">
    <location>
        <begin position="1"/>
        <end position="26"/>
    </location>
</feature>
<organism evidence="8 9">
    <name type="scientific">Zymoseptoria brevis</name>
    <dbReference type="NCBI Taxonomy" id="1047168"/>
    <lineage>
        <taxon>Eukaryota</taxon>
        <taxon>Fungi</taxon>
        <taxon>Dikarya</taxon>
        <taxon>Ascomycota</taxon>
        <taxon>Pezizomycotina</taxon>
        <taxon>Dothideomycetes</taxon>
        <taxon>Dothideomycetidae</taxon>
        <taxon>Mycosphaerellales</taxon>
        <taxon>Mycosphaerellaceae</taxon>
        <taxon>Zymoseptoria</taxon>
    </lineage>
</organism>
<dbReference type="InterPro" id="IPR036259">
    <property type="entry name" value="MFS_trans_sf"/>
</dbReference>
<sequence>MSKMESSAVHASPTLNANGKRDEEAHSVQEISEIDTLVDEDHEADKKITWLWDSLVRKPLDLDATATKRSVFDDVDLAKHYEPGADWESVHRYDPAERWTYREEMTLRRKTDFRILAWVLVMFFALNIDRGNLSLAIAGGLLDDLKLSTNDYNNAQNFYRVGFIIAEIPSQLIGKKLGPDRWIPVQIILWSIAAAGQFFMQSRTVFFTTRFLVGICMGGFIPDSILYLSYFYTSTEMPIRLALFWVTDYLSGVVASLIAYGVIHMHGVAGRESWRWLFMIEALISFAIGLLSFLFLVPGATQTKTWFAPLGYFTEREEKIIVNKVLRDDPSKSGMHNREAITLKMIWRSLTDYDMWPIYAIGILFEIPSSPPKAYISLALKHLHFSSFNITLLHIPITVLTAINLFWITAVCMRFGQVALFGVLTQLWALPLLVISLTVMSDFSPWAQYVVSMLLIAQPSMQAAQVGWCSRNSNTVRTRAISAAIYNIMIQLSGIASSNIYREDDKPLYHRGNRQLIAINIGCMAANALAKVYYDWRNRSHKSKWNGMTKEQQEIYLNTTQDKGNKRLDFVFQT</sequence>
<dbReference type="FunFam" id="1.20.1250.20:FF:000106">
    <property type="entry name" value="MFS transporter, putative"/>
    <property type="match status" value="1"/>
</dbReference>
<dbReference type="GO" id="GO:0016020">
    <property type="term" value="C:membrane"/>
    <property type="evidence" value="ECO:0007669"/>
    <property type="project" value="UniProtKB-SubCell"/>
</dbReference>
<dbReference type="InterPro" id="IPR011701">
    <property type="entry name" value="MFS"/>
</dbReference>
<evidence type="ECO:0000256" key="3">
    <source>
        <dbReference type="ARBA" id="ARBA00022692"/>
    </source>
</evidence>
<feature type="transmembrane region" description="Helical" evidence="7">
    <location>
        <begin position="446"/>
        <end position="468"/>
    </location>
</feature>
<keyword evidence="4 7" id="KW-1133">Transmembrane helix</keyword>
<reference evidence="8 9" key="1">
    <citation type="submission" date="2015-03" db="EMBL/GenBank/DDBJ databases">
        <title>RNA-seq based gene annotation and comparative genomics of four Zymoseptoria species reveal species-specific pathogenicity related genes and transposable element activity.</title>
        <authorList>
            <person name="Grandaubert J."/>
            <person name="Bhattacharyya A."/>
            <person name="Stukenbrock E.H."/>
        </authorList>
    </citation>
    <scope>NUCLEOTIDE SEQUENCE [LARGE SCALE GENOMIC DNA]</scope>
    <source>
        <strain evidence="8 9">Zb18110</strain>
    </source>
</reference>
<evidence type="ECO:0000313" key="8">
    <source>
        <dbReference type="EMBL" id="KJX96369.1"/>
    </source>
</evidence>
<evidence type="ECO:0000256" key="5">
    <source>
        <dbReference type="ARBA" id="ARBA00023136"/>
    </source>
</evidence>
<feature type="transmembrane region" description="Helical" evidence="7">
    <location>
        <begin position="480"/>
        <end position="501"/>
    </location>
</feature>
<name>A0A0F4GG08_9PEZI</name>
<evidence type="ECO:0000256" key="1">
    <source>
        <dbReference type="ARBA" id="ARBA00004141"/>
    </source>
</evidence>
<dbReference type="OrthoDB" id="1935484at2759"/>
<protein>
    <submittedName>
        <fullName evidence="8">Mfs transporter like protein</fullName>
    </submittedName>
</protein>
<feature type="transmembrane region" description="Helical" evidence="7">
    <location>
        <begin position="182"/>
        <end position="199"/>
    </location>
</feature>
<accession>A0A0F4GG08</accession>
<comment type="subcellular location">
    <subcellularLocation>
        <location evidence="1">Membrane</location>
        <topology evidence="1">Multi-pass membrane protein</topology>
    </subcellularLocation>
</comment>
<keyword evidence="2" id="KW-0813">Transport</keyword>
<dbReference type="Gene3D" id="1.20.1250.20">
    <property type="entry name" value="MFS general substrate transporter like domains"/>
    <property type="match status" value="1"/>
</dbReference>
<feature type="transmembrane region" description="Helical" evidence="7">
    <location>
        <begin position="418"/>
        <end position="440"/>
    </location>
</feature>
<dbReference type="EMBL" id="LAFY01000635">
    <property type="protein sequence ID" value="KJX96369.1"/>
    <property type="molecule type" value="Genomic_DNA"/>
</dbReference>
<dbReference type="AlphaFoldDB" id="A0A0F4GG08"/>
<comment type="caution">
    <text evidence="8">The sequence shown here is derived from an EMBL/GenBank/DDBJ whole genome shotgun (WGS) entry which is preliminary data.</text>
</comment>
<feature type="transmembrane region" description="Helical" evidence="7">
    <location>
        <begin position="115"/>
        <end position="142"/>
    </location>
</feature>
<feature type="transmembrane region" description="Helical" evidence="7">
    <location>
        <begin position="390"/>
        <end position="411"/>
    </location>
</feature>
<evidence type="ECO:0000256" key="6">
    <source>
        <dbReference type="SAM" id="MobiDB-lite"/>
    </source>
</evidence>
<keyword evidence="5 7" id="KW-0472">Membrane</keyword>
<dbReference type="GO" id="GO:0022857">
    <property type="term" value="F:transmembrane transporter activity"/>
    <property type="evidence" value="ECO:0007669"/>
    <property type="project" value="InterPro"/>
</dbReference>
<evidence type="ECO:0000256" key="7">
    <source>
        <dbReference type="SAM" id="Phobius"/>
    </source>
</evidence>
<dbReference type="Pfam" id="PF07690">
    <property type="entry name" value="MFS_1"/>
    <property type="match status" value="1"/>
</dbReference>